<dbReference type="Pfam" id="PF13561">
    <property type="entry name" value="adh_short_C2"/>
    <property type="match status" value="1"/>
</dbReference>
<dbReference type="RefSeq" id="WP_379276019.1">
    <property type="nucleotide sequence ID" value="NZ_JBHUGT010000023.1"/>
</dbReference>
<dbReference type="PANTHER" id="PTHR42879:SF6">
    <property type="entry name" value="NADPH-DEPENDENT REDUCTASE BACG"/>
    <property type="match status" value="1"/>
</dbReference>
<gene>
    <name evidence="2" type="ORF">ACFSW5_18065</name>
</gene>
<proteinExistence type="inferred from homology"/>
<reference evidence="3" key="1">
    <citation type="journal article" date="2019" name="Int. J. Syst. Evol. Microbiol.">
        <title>The Global Catalogue of Microorganisms (GCM) 10K type strain sequencing project: providing services to taxonomists for standard genome sequencing and annotation.</title>
        <authorList>
            <consortium name="The Broad Institute Genomics Platform"/>
            <consortium name="The Broad Institute Genome Sequencing Center for Infectious Disease"/>
            <person name="Wu L."/>
            <person name="Ma J."/>
        </authorList>
    </citation>
    <scope>NUCLEOTIDE SEQUENCE [LARGE SCALE GENOMIC DNA]</scope>
    <source>
        <strain evidence="3">TISTR 1827</strain>
    </source>
</reference>
<dbReference type="SUPFAM" id="SSF51735">
    <property type="entry name" value="NAD(P)-binding Rossmann-fold domains"/>
    <property type="match status" value="1"/>
</dbReference>
<dbReference type="InterPro" id="IPR036291">
    <property type="entry name" value="NAD(P)-bd_dom_sf"/>
</dbReference>
<accession>A0ABW5R1H7</accession>
<evidence type="ECO:0000313" key="2">
    <source>
        <dbReference type="EMBL" id="MFD2662165.1"/>
    </source>
</evidence>
<sequence length="263" mass="27680">MDLGLKNKSVFVAASSKGLGKAIALEYAREGALVTIASRDEEQLRVAQADIAAATGHRPLATRMDVGSAADIQAAIAAAADHYDGIDVLVTNAGGPPQGGFGQFGDEDWNRSFELNLLSVVRLIREALPHLRAASSGGRIVNIASTSVKQPIEGLILSNVFRAGIHALTRSLATELGPDRILVNTVSPGRIGTDRIEQLDRKRADELGIPLEQVQAAAAQQIPLGRIGTPREFASAAMFYGSFANTYITGQNVLVDGGTVKSV</sequence>
<dbReference type="PANTHER" id="PTHR42879">
    <property type="entry name" value="3-OXOACYL-(ACYL-CARRIER-PROTEIN) REDUCTASE"/>
    <property type="match status" value="1"/>
</dbReference>
<dbReference type="PRINTS" id="PR00080">
    <property type="entry name" value="SDRFAMILY"/>
</dbReference>
<evidence type="ECO:0000256" key="1">
    <source>
        <dbReference type="ARBA" id="ARBA00006484"/>
    </source>
</evidence>
<comment type="caution">
    <text evidence="2">The sequence shown here is derived from an EMBL/GenBank/DDBJ whole genome shotgun (WGS) entry which is preliminary data.</text>
</comment>
<name>A0ABW5R1H7_9BACL</name>
<dbReference type="PRINTS" id="PR00081">
    <property type="entry name" value="GDHRDH"/>
</dbReference>
<evidence type="ECO:0000313" key="3">
    <source>
        <dbReference type="Proteomes" id="UP001597493"/>
    </source>
</evidence>
<organism evidence="2 3">
    <name type="scientific">Paenibacillus thailandensis</name>
    <dbReference type="NCBI Taxonomy" id="393250"/>
    <lineage>
        <taxon>Bacteria</taxon>
        <taxon>Bacillati</taxon>
        <taxon>Bacillota</taxon>
        <taxon>Bacilli</taxon>
        <taxon>Bacillales</taxon>
        <taxon>Paenibacillaceae</taxon>
        <taxon>Paenibacillus</taxon>
    </lineage>
</organism>
<dbReference type="InterPro" id="IPR002347">
    <property type="entry name" value="SDR_fam"/>
</dbReference>
<protein>
    <submittedName>
        <fullName evidence="2">SDR family oxidoreductase</fullName>
    </submittedName>
</protein>
<keyword evidence="3" id="KW-1185">Reference proteome</keyword>
<dbReference type="EMBL" id="JBHUMY010000023">
    <property type="protein sequence ID" value="MFD2662165.1"/>
    <property type="molecule type" value="Genomic_DNA"/>
</dbReference>
<dbReference type="InterPro" id="IPR050259">
    <property type="entry name" value="SDR"/>
</dbReference>
<comment type="similarity">
    <text evidence="1">Belongs to the short-chain dehydrogenases/reductases (SDR) family.</text>
</comment>
<dbReference type="Proteomes" id="UP001597493">
    <property type="component" value="Unassembled WGS sequence"/>
</dbReference>
<dbReference type="Gene3D" id="3.40.50.720">
    <property type="entry name" value="NAD(P)-binding Rossmann-like Domain"/>
    <property type="match status" value="1"/>
</dbReference>